<reference evidence="1 2" key="1">
    <citation type="journal article" date="2019" name="Commun. Biol.">
        <title>The bagworm genome reveals a unique fibroin gene that provides high tensile strength.</title>
        <authorList>
            <person name="Kono N."/>
            <person name="Nakamura H."/>
            <person name="Ohtoshi R."/>
            <person name="Tomita M."/>
            <person name="Numata K."/>
            <person name="Arakawa K."/>
        </authorList>
    </citation>
    <scope>NUCLEOTIDE SEQUENCE [LARGE SCALE GENOMIC DNA]</scope>
</reference>
<evidence type="ECO:0000313" key="2">
    <source>
        <dbReference type="Proteomes" id="UP000299102"/>
    </source>
</evidence>
<comment type="caution">
    <text evidence="1">The sequence shown here is derived from an EMBL/GenBank/DDBJ whole genome shotgun (WGS) entry which is preliminary data.</text>
</comment>
<accession>A0A4C1TAZ2</accession>
<sequence>MRGYETDRRWGGHGLGFAPESSDYWTRAENCRGLKFTIRTKSSSLCLHENKSCRHFKGVNLELALRGVNVVRCGHSVPPQTHSHRVLCVDLSESPRRVLCTHEKSIFETLRRRTFSV</sequence>
<proteinExistence type="predicted"/>
<dbReference type="Proteomes" id="UP000299102">
    <property type="component" value="Unassembled WGS sequence"/>
</dbReference>
<protein>
    <submittedName>
        <fullName evidence="1">Uncharacterized protein</fullName>
    </submittedName>
</protein>
<keyword evidence="2" id="KW-1185">Reference proteome</keyword>
<dbReference type="AlphaFoldDB" id="A0A4C1TAZ2"/>
<dbReference type="EMBL" id="BGZK01000046">
    <property type="protein sequence ID" value="GBP11336.1"/>
    <property type="molecule type" value="Genomic_DNA"/>
</dbReference>
<name>A0A4C1TAZ2_EUMVA</name>
<organism evidence="1 2">
    <name type="scientific">Eumeta variegata</name>
    <name type="common">Bagworm moth</name>
    <name type="synonym">Eumeta japonica</name>
    <dbReference type="NCBI Taxonomy" id="151549"/>
    <lineage>
        <taxon>Eukaryota</taxon>
        <taxon>Metazoa</taxon>
        <taxon>Ecdysozoa</taxon>
        <taxon>Arthropoda</taxon>
        <taxon>Hexapoda</taxon>
        <taxon>Insecta</taxon>
        <taxon>Pterygota</taxon>
        <taxon>Neoptera</taxon>
        <taxon>Endopterygota</taxon>
        <taxon>Lepidoptera</taxon>
        <taxon>Glossata</taxon>
        <taxon>Ditrysia</taxon>
        <taxon>Tineoidea</taxon>
        <taxon>Psychidae</taxon>
        <taxon>Oiketicinae</taxon>
        <taxon>Eumeta</taxon>
    </lineage>
</organism>
<evidence type="ECO:0000313" key="1">
    <source>
        <dbReference type="EMBL" id="GBP11336.1"/>
    </source>
</evidence>
<gene>
    <name evidence="1" type="ORF">EVAR_92864_1</name>
</gene>